<dbReference type="PANTHER" id="PTHR37049:SF4">
    <property type="entry name" value="RHODANESE DOMAIN-CONTAINING PROTEIN"/>
    <property type="match status" value="1"/>
</dbReference>
<evidence type="ECO:0000313" key="5">
    <source>
        <dbReference type="Proteomes" id="UP001220256"/>
    </source>
</evidence>
<name>A0ABQ8WFI5_PENCH</name>
<dbReference type="Pfam" id="PF23658">
    <property type="entry name" value="PDZ_CPAF_rel"/>
    <property type="match status" value="1"/>
</dbReference>
<feature type="compositionally biased region" description="Low complexity" evidence="1">
    <location>
        <begin position="321"/>
        <end position="360"/>
    </location>
</feature>
<evidence type="ECO:0008006" key="6">
    <source>
        <dbReference type="Google" id="ProtNLM"/>
    </source>
</evidence>
<dbReference type="InterPro" id="IPR029045">
    <property type="entry name" value="ClpP/crotonase-like_dom_sf"/>
</dbReference>
<evidence type="ECO:0000313" key="4">
    <source>
        <dbReference type="EMBL" id="KAJ5268727.1"/>
    </source>
</evidence>
<feature type="domain" description="Tail specific protease" evidence="2">
    <location>
        <begin position="388"/>
        <end position="588"/>
    </location>
</feature>
<dbReference type="InterPro" id="IPR005151">
    <property type="entry name" value="Tail-specific_protease"/>
</dbReference>
<dbReference type="SUPFAM" id="SSF52096">
    <property type="entry name" value="ClpP/crotonase"/>
    <property type="match status" value="1"/>
</dbReference>
<evidence type="ECO:0000259" key="3">
    <source>
        <dbReference type="Pfam" id="PF23658"/>
    </source>
</evidence>
<gene>
    <name evidence="4" type="ORF">N7505_004485</name>
</gene>
<dbReference type="EMBL" id="JAPVEB010000003">
    <property type="protein sequence ID" value="KAJ5268727.1"/>
    <property type="molecule type" value="Genomic_DNA"/>
</dbReference>
<organism evidence="4 5">
    <name type="scientific">Penicillium chrysogenum</name>
    <name type="common">Penicillium notatum</name>
    <dbReference type="NCBI Taxonomy" id="5076"/>
    <lineage>
        <taxon>Eukaryota</taxon>
        <taxon>Fungi</taxon>
        <taxon>Dikarya</taxon>
        <taxon>Ascomycota</taxon>
        <taxon>Pezizomycotina</taxon>
        <taxon>Eurotiomycetes</taxon>
        <taxon>Eurotiomycetidae</taxon>
        <taxon>Eurotiales</taxon>
        <taxon>Aspergillaceae</taxon>
        <taxon>Penicillium</taxon>
        <taxon>Penicillium chrysogenum species complex</taxon>
    </lineage>
</organism>
<dbReference type="PANTHER" id="PTHR37049">
    <property type="entry name" value="PEPTIDASE S41 FAMILY PROTEIN"/>
    <property type="match status" value="1"/>
</dbReference>
<evidence type="ECO:0000256" key="1">
    <source>
        <dbReference type="SAM" id="MobiDB-lite"/>
    </source>
</evidence>
<dbReference type="InterPro" id="IPR052766">
    <property type="entry name" value="S41A_metabolite_peptidase"/>
</dbReference>
<proteinExistence type="predicted"/>
<dbReference type="InterPro" id="IPR056186">
    <property type="entry name" value="PDZ_CPAF-rel"/>
</dbReference>
<dbReference type="Proteomes" id="UP001220256">
    <property type="component" value="Unassembled WGS sequence"/>
</dbReference>
<feature type="domain" description="CPAF-like PDZ" evidence="3">
    <location>
        <begin position="183"/>
        <end position="303"/>
    </location>
</feature>
<evidence type="ECO:0000259" key="2">
    <source>
        <dbReference type="Pfam" id="PF03572"/>
    </source>
</evidence>
<dbReference type="Pfam" id="PF03572">
    <property type="entry name" value="Peptidase_S41"/>
    <property type="match status" value="1"/>
</dbReference>
<accession>A0ABQ8WFI5</accession>
<reference evidence="4 5" key="1">
    <citation type="journal article" date="2023" name="IMA Fungus">
        <title>Comparative genomic study of the Penicillium genus elucidates a diverse pangenome and 15 lateral gene transfer events.</title>
        <authorList>
            <person name="Petersen C."/>
            <person name="Sorensen T."/>
            <person name="Nielsen M.R."/>
            <person name="Sondergaard T.E."/>
            <person name="Sorensen J.L."/>
            <person name="Fitzpatrick D.A."/>
            <person name="Frisvad J.C."/>
            <person name="Nielsen K.L."/>
        </authorList>
    </citation>
    <scope>NUCLEOTIDE SEQUENCE [LARGE SCALE GENOMIC DNA]</scope>
    <source>
        <strain evidence="4 5">IBT 3361</strain>
    </source>
</reference>
<feature type="region of interest" description="Disordered" evidence="1">
    <location>
        <begin position="321"/>
        <end position="366"/>
    </location>
</feature>
<dbReference type="Gene3D" id="3.90.226.10">
    <property type="entry name" value="2-enoyl-CoA Hydratase, Chain A, domain 1"/>
    <property type="match status" value="1"/>
</dbReference>
<keyword evidence="5" id="KW-1185">Reference proteome</keyword>
<protein>
    <recommendedName>
        <fullName evidence="6">Tail specific protease domain-containing protein</fullName>
    </recommendedName>
</protein>
<sequence>MKIFETRVQKTRGLLEFKHALIIKIKLRVAMFAKYSLLLAAAGSAFVDAAPSTRSIQGPCAQISQQHMQDVKAGKVPKFPGALAYECLQSMPFDPKRGAAFVEDVKKYMQWQSNADVLSNPPTSYLSPPVDIWGGLDYLQQQAADNKFGNQFEFDTALSDLFISAKDGHLSLIPCSYMPFAFVGHESLVSVSSDGLQLPQIYTFGDAEVLKSNPNAVSPIVTINGKEVVSQLQGVSESQLFQDPDARYNNVFLSRSRYTNSDLMAGAFSIGPNGMWPGSTVYNIAYANGTTSKSEVNAIVRKDEFQFVDGEALYESYCLPASDTTTTSSPSTATPTPSKSAPASSTPASQTPSSTAKPAPTGYPKAAIRDDNNLISGYLLSEPGLEDTAVLSVPTFSVSGVEGGNKIVSDLAIEFIQKAVDAGKKKMIIDLSSNPGGDVIYAFDLFKLFFPNKTPYWSTRFRAHEALRLIEKVGYSVPEGSHNVTFASLARVGFYGLKTPSQNYTFKSLEEFYGPHNVLGAKMTAANSLNLDLISNEEKPIHGFGDVKPEWTTPPFAPEDILIITDGACSSSCPIFTEMMKYEGVKTISFGGRPQYGPMQAMGGTRGAQVMPAETLMTITTAVLEMAAEEELLSESELQQLEALSPAEESPLQYGSLQVNFRDGYSKLDKDSVMPLQFVYEPAHCRLFYTLENVLQPATAWSAAVKAMWGSGDCVAGSRM</sequence>
<comment type="caution">
    <text evidence="4">The sequence shown here is derived from an EMBL/GenBank/DDBJ whole genome shotgun (WGS) entry which is preliminary data.</text>
</comment>